<organism evidence="2 3">
    <name type="scientific">Orchesella dallaii</name>
    <dbReference type="NCBI Taxonomy" id="48710"/>
    <lineage>
        <taxon>Eukaryota</taxon>
        <taxon>Metazoa</taxon>
        <taxon>Ecdysozoa</taxon>
        <taxon>Arthropoda</taxon>
        <taxon>Hexapoda</taxon>
        <taxon>Collembola</taxon>
        <taxon>Entomobryomorpha</taxon>
        <taxon>Entomobryoidea</taxon>
        <taxon>Orchesellidae</taxon>
        <taxon>Orchesellinae</taxon>
        <taxon>Orchesella</taxon>
    </lineage>
</organism>
<dbReference type="PANTHER" id="PTHR33964:SF2">
    <property type="entry name" value="IP09356P"/>
    <property type="match status" value="1"/>
</dbReference>
<name>A0ABP1RZN0_9HEXA</name>
<evidence type="ECO:0000256" key="1">
    <source>
        <dbReference type="SAM" id="SignalP"/>
    </source>
</evidence>
<feature type="chain" id="PRO_5046061422" description="DUF19 domain-containing protein" evidence="1">
    <location>
        <begin position="20"/>
        <end position="159"/>
    </location>
</feature>
<proteinExistence type="predicted"/>
<evidence type="ECO:0000313" key="3">
    <source>
        <dbReference type="Proteomes" id="UP001642540"/>
    </source>
</evidence>
<feature type="signal peptide" evidence="1">
    <location>
        <begin position="1"/>
        <end position="19"/>
    </location>
</feature>
<dbReference type="Proteomes" id="UP001642540">
    <property type="component" value="Unassembled WGS sequence"/>
</dbReference>
<comment type="caution">
    <text evidence="2">The sequence shown here is derived from an EMBL/GenBank/DDBJ whole genome shotgun (WGS) entry which is preliminary data.</text>
</comment>
<keyword evidence="1" id="KW-0732">Signal</keyword>
<sequence length="159" mass="18116">MWVEIKIFLVLHCALLTEGSNQNITTTPMYTNHVSCNDTVLSELDECWNKLPEVIYDGIPSDPEKIENACRVFLSGMECVDTWSQTCLSVEAQEVLESSITGALQVYKLLCSNSTFREEFLQHANCYVRTSTYLDACNNQFIMTLDRIDHANDVQSLCW</sequence>
<accession>A0ABP1RZN0</accession>
<evidence type="ECO:0000313" key="2">
    <source>
        <dbReference type="EMBL" id="CAL8140019.1"/>
    </source>
</evidence>
<reference evidence="2 3" key="1">
    <citation type="submission" date="2024-08" db="EMBL/GenBank/DDBJ databases">
        <authorList>
            <person name="Cucini C."/>
            <person name="Frati F."/>
        </authorList>
    </citation>
    <scope>NUCLEOTIDE SEQUENCE [LARGE SCALE GENOMIC DNA]</scope>
</reference>
<protein>
    <recommendedName>
        <fullName evidence="4">DUF19 domain-containing protein</fullName>
    </recommendedName>
</protein>
<dbReference type="EMBL" id="CAXLJM020000133">
    <property type="protein sequence ID" value="CAL8140019.1"/>
    <property type="molecule type" value="Genomic_DNA"/>
</dbReference>
<dbReference type="PANTHER" id="PTHR33964">
    <property type="entry name" value="RE45066P-RELATED"/>
    <property type="match status" value="1"/>
</dbReference>
<gene>
    <name evidence="2" type="ORF">ODALV1_LOCUS28105</name>
</gene>
<evidence type="ECO:0008006" key="4">
    <source>
        <dbReference type="Google" id="ProtNLM"/>
    </source>
</evidence>
<keyword evidence="3" id="KW-1185">Reference proteome</keyword>